<protein>
    <recommendedName>
        <fullName evidence="2 8">cAMP-dependent protein kinase regulatory subunit</fullName>
    </recommendedName>
</protein>
<evidence type="ECO:0000256" key="3">
    <source>
        <dbReference type="ARBA" id="ARBA00022553"/>
    </source>
</evidence>
<dbReference type="GO" id="GO:0030552">
    <property type="term" value="F:cAMP binding"/>
    <property type="evidence" value="ECO:0007669"/>
    <property type="project" value="UniProtKB-KW"/>
</dbReference>
<organism evidence="12 13">
    <name type="scientific">Geotrichum candidum</name>
    <name type="common">Oospora lactis</name>
    <name type="synonym">Dipodascus geotrichum</name>
    <dbReference type="NCBI Taxonomy" id="1173061"/>
    <lineage>
        <taxon>Eukaryota</taxon>
        <taxon>Fungi</taxon>
        <taxon>Dikarya</taxon>
        <taxon>Ascomycota</taxon>
        <taxon>Saccharomycotina</taxon>
        <taxon>Dipodascomycetes</taxon>
        <taxon>Dipodascales</taxon>
        <taxon>Dipodascaceae</taxon>
        <taxon>Geotrichum</taxon>
    </lineage>
</organism>
<evidence type="ECO:0000256" key="9">
    <source>
        <dbReference type="PIRSR" id="PIRSR000548-1"/>
    </source>
</evidence>
<reference evidence="12" key="2">
    <citation type="submission" date="2020-01" db="EMBL/GenBank/DDBJ databases">
        <authorList>
            <person name="Perkins V."/>
            <person name="Lessard M.-H."/>
            <person name="Dugat-Bony E."/>
            <person name="Frenette M."/>
            <person name="Labrie S."/>
        </authorList>
    </citation>
    <scope>NUCLEOTIDE SEQUENCE</scope>
    <source>
        <strain evidence="12">LMA-70</strain>
    </source>
</reference>
<evidence type="ECO:0000256" key="7">
    <source>
        <dbReference type="ARBA" id="ARBA00023149"/>
    </source>
</evidence>
<dbReference type="SMART" id="SM00394">
    <property type="entry name" value="RIIa"/>
    <property type="match status" value="1"/>
</dbReference>
<dbReference type="CDD" id="cd12098">
    <property type="entry name" value="DD_R_ScPKA-like"/>
    <property type="match status" value="1"/>
</dbReference>
<dbReference type="InterPro" id="IPR003117">
    <property type="entry name" value="cAMP_dep_PK_reg_su_I/II_a/b"/>
</dbReference>
<evidence type="ECO:0000256" key="1">
    <source>
        <dbReference type="ARBA" id="ARBA00005753"/>
    </source>
</evidence>
<dbReference type="GO" id="GO:0005634">
    <property type="term" value="C:nucleus"/>
    <property type="evidence" value="ECO:0007669"/>
    <property type="project" value="TreeGrafter"/>
</dbReference>
<dbReference type="Proteomes" id="UP000750522">
    <property type="component" value="Unassembled WGS sequence"/>
</dbReference>
<evidence type="ECO:0000256" key="2">
    <source>
        <dbReference type="ARBA" id="ARBA00020355"/>
    </source>
</evidence>
<feature type="binding site" evidence="9">
    <location>
        <position position="270"/>
    </location>
    <ligand>
        <name>3',5'-cyclic AMP</name>
        <dbReference type="ChEBI" id="CHEBI:58165"/>
        <label>1</label>
    </ligand>
</feature>
<dbReference type="PROSITE" id="PS50042">
    <property type="entry name" value="CNMP_BINDING_3"/>
    <property type="match status" value="2"/>
</dbReference>
<keyword evidence="4 8" id="KW-0116">cAMP-binding</keyword>
<reference evidence="12" key="1">
    <citation type="journal article" date="2020" name="Front. Microbiol.">
        <title>Phenotypic and Genetic Characterization of the Cheese Ripening Yeast Geotrichum candidum.</title>
        <authorList>
            <person name="Perkins V."/>
            <person name="Vignola S."/>
            <person name="Lessard M.H."/>
            <person name="Plante P.L."/>
            <person name="Corbeil J."/>
            <person name="Dugat-Bony E."/>
            <person name="Frenette M."/>
            <person name="Labrie S."/>
        </authorList>
    </citation>
    <scope>NUCLEOTIDE SEQUENCE</scope>
    <source>
        <strain evidence="12">LMA-70</strain>
    </source>
</reference>
<dbReference type="SUPFAM" id="SSF47391">
    <property type="entry name" value="Dimerization-anchoring domain of cAMP-dependent PK regulatory subunit"/>
    <property type="match status" value="1"/>
</dbReference>
<dbReference type="PANTHER" id="PTHR11635">
    <property type="entry name" value="CAMP-DEPENDENT PROTEIN KINASE REGULATORY CHAIN"/>
    <property type="match status" value="1"/>
</dbReference>
<evidence type="ECO:0000256" key="4">
    <source>
        <dbReference type="ARBA" id="ARBA00022566"/>
    </source>
</evidence>
<dbReference type="PANTHER" id="PTHR11635:SF152">
    <property type="entry name" value="CAMP-DEPENDENT PROTEIN KINASE TYPE I REGULATORY SUBUNIT-RELATED"/>
    <property type="match status" value="1"/>
</dbReference>
<feature type="binding site" evidence="9">
    <location>
        <position position="261"/>
    </location>
    <ligand>
        <name>3',5'-cyclic AMP</name>
        <dbReference type="ChEBI" id="CHEBI:58165"/>
        <label>1</label>
    </ligand>
</feature>
<feature type="domain" description="Cyclic nucleotide-binding" evidence="11">
    <location>
        <begin position="196"/>
        <end position="311"/>
    </location>
</feature>
<dbReference type="Pfam" id="PF00027">
    <property type="entry name" value="cNMP_binding"/>
    <property type="match status" value="2"/>
</dbReference>
<evidence type="ECO:0000259" key="11">
    <source>
        <dbReference type="PROSITE" id="PS50042"/>
    </source>
</evidence>
<dbReference type="GO" id="GO:0004862">
    <property type="term" value="F:cAMP-dependent protein kinase inhibitor activity"/>
    <property type="evidence" value="ECO:0007669"/>
    <property type="project" value="TreeGrafter"/>
</dbReference>
<dbReference type="InterPro" id="IPR000595">
    <property type="entry name" value="cNMP-bd_dom"/>
</dbReference>
<dbReference type="CDD" id="cd00038">
    <property type="entry name" value="CAP_ED"/>
    <property type="match status" value="2"/>
</dbReference>
<gene>
    <name evidence="12" type="ORF">DV451_001517</name>
</gene>
<dbReference type="InterPro" id="IPR018488">
    <property type="entry name" value="cNMP-bd_CS"/>
</dbReference>
<dbReference type="GO" id="GO:0034236">
    <property type="term" value="F:protein kinase A catalytic subunit binding"/>
    <property type="evidence" value="ECO:0007669"/>
    <property type="project" value="TreeGrafter"/>
</dbReference>
<comment type="similarity">
    <text evidence="1 8">Belongs to the cAMP-dependent kinase regulatory chain family.</text>
</comment>
<dbReference type="FunFam" id="2.60.120.10:FF:000039">
    <property type="entry name" value="cAMP-dependent protein kinase regulatory subunit"/>
    <property type="match status" value="1"/>
</dbReference>
<dbReference type="GO" id="GO:0033554">
    <property type="term" value="P:cellular response to stress"/>
    <property type="evidence" value="ECO:0007669"/>
    <property type="project" value="UniProtKB-ARBA"/>
</dbReference>
<evidence type="ECO:0000256" key="8">
    <source>
        <dbReference type="PIRNR" id="PIRNR000548"/>
    </source>
</evidence>
<evidence type="ECO:0000313" key="13">
    <source>
        <dbReference type="Proteomes" id="UP000750522"/>
    </source>
</evidence>
<feature type="compositionally biased region" description="Low complexity" evidence="10">
    <location>
        <begin position="95"/>
        <end position="113"/>
    </location>
</feature>
<dbReference type="PRINTS" id="PR00103">
    <property type="entry name" value="CAMPKINASE"/>
</dbReference>
<dbReference type="AlphaFoldDB" id="A0A9P5G6M3"/>
<evidence type="ECO:0000313" key="12">
    <source>
        <dbReference type="EMBL" id="KAF5103344.1"/>
    </source>
</evidence>
<feature type="domain" description="Cyclic nucleotide-binding" evidence="11">
    <location>
        <begin position="314"/>
        <end position="427"/>
    </location>
</feature>
<dbReference type="PIRSF" id="PIRSF000548">
    <property type="entry name" value="PK_regulatory"/>
    <property type="match status" value="1"/>
</dbReference>
<dbReference type="GO" id="GO:0005829">
    <property type="term" value="C:cytosol"/>
    <property type="evidence" value="ECO:0007669"/>
    <property type="project" value="TreeGrafter"/>
</dbReference>
<dbReference type="GO" id="GO:0005952">
    <property type="term" value="C:cAMP-dependent protein kinase complex"/>
    <property type="evidence" value="ECO:0007669"/>
    <property type="project" value="InterPro"/>
</dbReference>
<keyword evidence="3" id="KW-0597">Phosphoprotein</keyword>
<dbReference type="InterPro" id="IPR050503">
    <property type="entry name" value="cAMP-dep_PK_reg_su-like"/>
</dbReference>
<evidence type="ECO:0000256" key="10">
    <source>
        <dbReference type="SAM" id="MobiDB-lite"/>
    </source>
</evidence>
<feature type="region of interest" description="Disordered" evidence="10">
    <location>
        <begin position="91"/>
        <end position="113"/>
    </location>
</feature>
<evidence type="ECO:0000256" key="5">
    <source>
        <dbReference type="ARBA" id="ARBA00022737"/>
    </source>
</evidence>
<proteinExistence type="inferred from homology"/>
<dbReference type="PROSITE" id="PS00888">
    <property type="entry name" value="CNMP_BINDING_1"/>
    <property type="match status" value="2"/>
</dbReference>
<keyword evidence="7 8" id="KW-0114">cAMP</keyword>
<dbReference type="Pfam" id="PF02197">
    <property type="entry name" value="RIIa"/>
    <property type="match status" value="1"/>
</dbReference>
<dbReference type="EMBL" id="QQZK01000023">
    <property type="protein sequence ID" value="KAF5103344.1"/>
    <property type="molecule type" value="Genomic_DNA"/>
</dbReference>
<dbReference type="Gene3D" id="1.20.890.10">
    <property type="entry name" value="cAMP-dependent protein kinase regulatory subunit, dimerization-anchoring domain"/>
    <property type="match status" value="1"/>
</dbReference>
<name>A0A9P5G6M3_GEOCN</name>
<dbReference type="InterPro" id="IPR014710">
    <property type="entry name" value="RmlC-like_jellyroll"/>
</dbReference>
<keyword evidence="6 8" id="KW-0547">Nucleotide-binding</keyword>
<dbReference type="PROSITE" id="PS00889">
    <property type="entry name" value="CNMP_BINDING_2"/>
    <property type="match status" value="2"/>
</dbReference>
<feature type="region of interest" description="Disordered" evidence="10">
    <location>
        <begin position="39"/>
        <end position="76"/>
    </location>
</feature>
<keyword evidence="5" id="KW-0677">Repeat</keyword>
<comment type="caution">
    <text evidence="12">The sequence shown here is derived from an EMBL/GenBank/DDBJ whole genome shotgun (WGS) entry which is preliminary data.</text>
</comment>
<dbReference type="Gene3D" id="2.60.120.10">
    <property type="entry name" value="Jelly Rolls"/>
    <property type="match status" value="2"/>
</dbReference>
<evidence type="ECO:0000256" key="6">
    <source>
        <dbReference type="ARBA" id="ARBA00022741"/>
    </source>
</evidence>
<dbReference type="SMART" id="SM00100">
    <property type="entry name" value="cNMP"/>
    <property type="match status" value="2"/>
</dbReference>
<feature type="binding site" evidence="9">
    <location>
        <position position="380"/>
    </location>
    <ligand>
        <name>3',5'-cyclic AMP</name>
        <dbReference type="ChEBI" id="CHEBI:58165"/>
        <label>2</label>
    </ligand>
</feature>
<accession>A0A9P5G6M3</accession>
<dbReference type="InterPro" id="IPR018490">
    <property type="entry name" value="cNMP-bd_dom_sf"/>
</dbReference>
<dbReference type="InterPro" id="IPR012198">
    <property type="entry name" value="cAMP_dep_PK_reg_su"/>
</dbReference>
<sequence>MSLPQEYLDELNTLNKEVLAKQPKDVLEFCANYFNSRLEQKKQQQLKPGPRQRSQTESIDPASIPEEPHEANSGIGGHFSAFKTKLFSHEGSVDPASTASPTSASITPNSTGNSAASGSLFSSSFGGSLRSAATSAAGRFNGHFPINFNANRRTSVSAESLNPTSFSGASFEPNNKKHLTPAQLERLNKSVGQNFLFANLDEESRKSVLSALEEKKVPAGTVVIKQGDEGDFFYIVESGSLDFTVNGENVGSAEPGSSFGELALMYNSPRAATVTAKTESVLWALDRLTFRRILLDKTSAKRKLYGNFLKEVPILRGLDSYAISKLADALSTEVYEPNQVIIKEGDVGEQFYIIEDGEAEVTKKSEGVVQTLTKGGYFGEIALINDLPRQATVTSKTKLRLVTLDKSAFKRLLGDVIDTLKKHAPTN</sequence>
<dbReference type="SUPFAM" id="SSF51206">
    <property type="entry name" value="cAMP-binding domain-like"/>
    <property type="match status" value="2"/>
</dbReference>
<comment type="subunit">
    <text evidence="8">Tetramer, composed of 2 regulatory (R) and 2 catalytic (C) subunits. In the presence of cAMP it dissociates into 2 active monomeric C subunits and an R dimer.</text>
</comment>
<feature type="binding site" evidence="9">
    <location>
        <position position="389"/>
    </location>
    <ligand>
        <name>3',5'-cyclic AMP</name>
        <dbReference type="ChEBI" id="CHEBI:58165"/>
        <label>2</label>
    </ligand>
</feature>